<dbReference type="Proteomes" id="UP000323824">
    <property type="component" value="Chromosome"/>
</dbReference>
<organism evidence="1 2">
    <name type="scientific">Thiospirochaeta perfilievii</name>
    <dbReference type="NCBI Taxonomy" id="252967"/>
    <lineage>
        <taxon>Bacteria</taxon>
        <taxon>Pseudomonadati</taxon>
        <taxon>Spirochaetota</taxon>
        <taxon>Spirochaetia</taxon>
        <taxon>Spirochaetales</taxon>
        <taxon>Spirochaetaceae</taxon>
        <taxon>Thiospirochaeta</taxon>
    </lineage>
</organism>
<dbReference type="SUPFAM" id="SSF53335">
    <property type="entry name" value="S-adenosyl-L-methionine-dependent methyltransferases"/>
    <property type="match status" value="1"/>
</dbReference>
<keyword evidence="2" id="KW-1185">Reference proteome</keyword>
<name>A0A5C1QB74_9SPIO</name>
<proteinExistence type="predicted"/>
<dbReference type="EMBL" id="CP035807">
    <property type="protein sequence ID" value="QEN04747.1"/>
    <property type="molecule type" value="Genomic_DNA"/>
</dbReference>
<dbReference type="KEGG" id="sper:EW093_08520"/>
<dbReference type="OrthoDB" id="2086922at2"/>
<dbReference type="InterPro" id="IPR029063">
    <property type="entry name" value="SAM-dependent_MTases_sf"/>
</dbReference>
<accession>A0A5C1QB74</accession>
<protein>
    <recommendedName>
        <fullName evidence="3">Class I SAM-dependent methyltransferase</fullName>
    </recommendedName>
</protein>
<reference evidence="1 2" key="1">
    <citation type="submission" date="2019-02" db="EMBL/GenBank/DDBJ databases">
        <authorList>
            <person name="Fomenkov A."/>
            <person name="Dubinina G."/>
            <person name="Grabovich M."/>
            <person name="Vincze T."/>
            <person name="Roberts R.J."/>
        </authorList>
    </citation>
    <scope>NUCLEOTIDE SEQUENCE [LARGE SCALE GENOMIC DNA]</scope>
    <source>
        <strain evidence="1 2">P</strain>
    </source>
</reference>
<reference evidence="1 2" key="2">
    <citation type="submission" date="2019-09" db="EMBL/GenBank/DDBJ databases">
        <title>Complete Genome Sequence and Methylome Analysis of free living Spirochaetas.</title>
        <authorList>
            <person name="Leshcheva N."/>
            <person name="Mikheeva N."/>
        </authorList>
    </citation>
    <scope>NUCLEOTIDE SEQUENCE [LARGE SCALE GENOMIC DNA]</scope>
    <source>
        <strain evidence="1 2">P</strain>
    </source>
</reference>
<gene>
    <name evidence="1" type="ORF">EW093_08520</name>
</gene>
<dbReference type="RefSeq" id="WP_149567990.1">
    <property type="nucleotide sequence ID" value="NZ_CP035807.1"/>
</dbReference>
<evidence type="ECO:0000313" key="1">
    <source>
        <dbReference type="EMBL" id="QEN04747.1"/>
    </source>
</evidence>
<dbReference type="AlphaFoldDB" id="A0A5C1QB74"/>
<evidence type="ECO:0000313" key="2">
    <source>
        <dbReference type="Proteomes" id="UP000323824"/>
    </source>
</evidence>
<sequence>MNSVEVPKLYKKYFIDKDDERKKLFKMIYDIYKPQKGIYPGSFVHITPSFYIKEMTYIDSDKRIAKFFDNENVLNYICENKNYSDEPNIKAFQGDFSSLLAIDENSFDIMFSFYAGFISQSCKKYLRSSGVLVCNNSHGDASLAFTDEDYKLIAVIKRNGSKFRIVDKDLDSYSIKRDGTHIDRNKVLKTMIGEIFTQKAYAYIFRFNPK</sequence>
<evidence type="ECO:0008006" key="3">
    <source>
        <dbReference type="Google" id="ProtNLM"/>
    </source>
</evidence>